<feature type="signal peptide" evidence="1">
    <location>
        <begin position="1"/>
        <end position="23"/>
    </location>
</feature>
<proteinExistence type="predicted"/>
<dbReference type="AlphaFoldDB" id="A0A3N1HIA3"/>
<comment type="caution">
    <text evidence="2">The sequence shown here is derived from an EMBL/GenBank/DDBJ whole genome shotgun (WGS) entry which is preliminary data.</text>
</comment>
<dbReference type="OrthoDB" id="9914944at2"/>
<evidence type="ECO:0000313" key="2">
    <source>
        <dbReference type="EMBL" id="ROP42032.1"/>
    </source>
</evidence>
<reference evidence="2 3" key="1">
    <citation type="submission" date="2018-11" db="EMBL/GenBank/DDBJ databases">
        <title>Sequencing the genomes of 1000 actinobacteria strains.</title>
        <authorList>
            <person name="Klenk H.-P."/>
        </authorList>
    </citation>
    <scope>NUCLEOTIDE SEQUENCE [LARGE SCALE GENOMIC DNA]</scope>
    <source>
        <strain evidence="2 3">DSM 44231</strain>
    </source>
</reference>
<dbReference type="RefSeq" id="WP_123747041.1">
    <property type="nucleotide sequence ID" value="NZ_RJKM01000001.1"/>
</dbReference>
<evidence type="ECO:0000313" key="3">
    <source>
        <dbReference type="Proteomes" id="UP000268727"/>
    </source>
</evidence>
<dbReference type="Proteomes" id="UP000268727">
    <property type="component" value="Unassembled WGS sequence"/>
</dbReference>
<name>A0A3N1HIA3_9PSEU</name>
<protein>
    <submittedName>
        <fullName evidence="2">Uncharacterized protein</fullName>
    </submittedName>
</protein>
<evidence type="ECO:0000256" key="1">
    <source>
        <dbReference type="SAM" id="SignalP"/>
    </source>
</evidence>
<dbReference type="EMBL" id="RJKM01000001">
    <property type="protein sequence ID" value="ROP42032.1"/>
    <property type="molecule type" value="Genomic_DNA"/>
</dbReference>
<accession>A0A3N1HIA3</accession>
<sequence>MRLNPRALTAVLGLLVGAGLAVAVAQSPNFSSLTTEVTISTSDSNRGLRVVVPLPYREARRTLVAPVDAERFDEVWPESERGIGMRTDHGARK</sequence>
<keyword evidence="3" id="KW-1185">Reference proteome</keyword>
<organism evidence="2 3">
    <name type="scientific">Saccharothrix texasensis</name>
    <dbReference type="NCBI Taxonomy" id="103734"/>
    <lineage>
        <taxon>Bacteria</taxon>
        <taxon>Bacillati</taxon>
        <taxon>Actinomycetota</taxon>
        <taxon>Actinomycetes</taxon>
        <taxon>Pseudonocardiales</taxon>
        <taxon>Pseudonocardiaceae</taxon>
        <taxon>Saccharothrix</taxon>
    </lineage>
</organism>
<keyword evidence="1" id="KW-0732">Signal</keyword>
<feature type="chain" id="PRO_5018251897" evidence="1">
    <location>
        <begin position="24"/>
        <end position="93"/>
    </location>
</feature>
<gene>
    <name evidence="2" type="ORF">EDD40_7521</name>
</gene>